<reference evidence="2 3" key="1">
    <citation type="submission" date="2020-06" db="EMBL/GenBank/DDBJ databases">
        <authorList>
            <person name="Fast K.M."/>
            <person name="Johnson K."/>
            <person name="Mayfield K.N."/>
            <person name="Stephens L.A."/>
            <person name="Reid T.H."/>
            <person name="Ryan E.D."/>
            <person name="Keener T.W."/>
            <person name="Sandel M.W."/>
            <person name="Garlena R.A."/>
            <person name="Russell D.A."/>
            <person name="Pope W.H."/>
            <person name="Jacobs-Sera D."/>
            <person name="Hatfull G.F."/>
        </authorList>
    </citation>
    <scope>NUCLEOTIDE SEQUENCE [LARGE SCALE GENOMIC DNA]</scope>
</reference>
<evidence type="ECO:0000313" key="2">
    <source>
        <dbReference type="EMBL" id="QKO02427.1"/>
    </source>
</evidence>
<keyword evidence="1" id="KW-0472">Membrane</keyword>
<keyword evidence="3" id="KW-1185">Reference proteome</keyword>
<accession>A0A6N0A771</accession>
<protein>
    <recommendedName>
        <fullName evidence="4">Minor tail protein</fullName>
    </recommendedName>
</protein>
<sequence length="142" mass="16479">MPPELFTHLPQQWVGIFAIMAFVVYIGAQIVEKSDKIAKLVPFGRWWHQRQNRRGNRRAWIAEDNAVITGMQEQIQNVASDLAEVNEKVRVFTAWSVYDARYHHKIEMSHADGRCSCELPRHYDYFAFETLYRADPVAAAAL</sequence>
<evidence type="ECO:0008006" key="4">
    <source>
        <dbReference type="Google" id="ProtNLM"/>
    </source>
</evidence>
<dbReference type="EMBL" id="MT553337">
    <property type="protein sequence ID" value="QKO02427.1"/>
    <property type="molecule type" value="Genomic_DNA"/>
</dbReference>
<dbReference type="GeneID" id="64871618"/>
<dbReference type="KEGG" id="vg:64871618"/>
<keyword evidence="1" id="KW-1133">Transmembrane helix</keyword>
<evidence type="ECO:0000256" key="1">
    <source>
        <dbReference type="SAM" id="Phobius"/>
    </source>
</evidence>
<dbReference type="Proteomes" id="UP000509248">
    <property type="component" value="Segment"/>
</dbReference>
<proteinExistence type="predicted"/>
<keyword evidence="1" id="KW-0812">Transmembrane</keyword>
<gene>
    <name evidence="2" type="primary">31</name>
    <name evidence="2" type="ORF">SEA_DROOGSARMY_31</name>
</gene>
<feature type="transmembrane region" description="Helical" evidence="1">
    <location>
        <begin position="12"/>
        <end position="31"/>
    </location>
</feature>
<evidence type="ECO:0000313" key="3">
    <source>
        <dbReference type="Proteomes" id="UP000509248"/>
    </source>
</evidence>
<name>A0A6N0A771_9CAUD</name>
<organism evidence="2 3">
    <name type="scientific">Mycobacterium phage DroogsArmy</name>
    <dbReference type="NCBI Taxonomy" id="2744011"/>
    <lineage>
        <taxon>Viruses</taxon>
        <taxon>Duplodnaviria</taxon>
        <taxon>Heunggongvirae</taxon>
        <taxon>Uroviricota</taxon>
        <taxon>Caudoviricetes</taxon>
        <taxon>Timshelvirus</taxon>
        <taxon>Timshelvirus droogsarmy</taxon>
    </lineage>
</organism>
<dbReference type="RefSeq" id="YP_010061985.1">
    <property type="nucleotide sequence ID" value="NC_054789.1"/>
</dbReference>